<keyword evidence="3" id="KW-1185">Reference proteome</keyword>
<feature type="region of interest" description="Disordered" evidence="1">
    <location>
        <begin position="205"/>
        <end position="224"/>
    </location>
</feature>
<evidence type="ECO:0000313" key="2">
    <source>
        <dbReference type="EMBL" id="KAG5650867.1"/>
    </source>
</evidence>
<evidence type="ECO:0008006" key="4">
    <source>
        <dbReference type="Google" id="ProtNLM"/>
    </source>
</evidence>
<feature type="region of interest" description="Disordered" evidence="1">
    <location>
        <begin position="85"/>
        <end position="126"/>
    </location>
</feature>
<feature type="compositionally biased region" description="Polar residues" evidence="1">
    <location>
        <begin position="98"/>
        <end position="124"/>
    </location>
</feature>
<comment type="caution">
    <text evidence="2">The sequence shown here is derived from an EMBL/GenBank/DDBJ whole genome shotgun (WGS) entry which is preliminary data.</text>
</comment>
<sequence length="370" mass="40504">MDYSSFFPSNSADLLSFEDAIEFKTGFDNTCDYSEPELCISTERSLYQQNLALESDLDAQFSIGDAGSAYGDSLDDLLRDNGSSDTFSASLDTPPELWSQSSATSTYSQHSTSMGQENNLSSYPEGQFLGAETSNIAMDVSANTCLPSLDDTLLWLLASNPAEPFLSNCDSNMIAQYFPVPTTAATVEQPRDASVERLETGLTTSISSQQAPDSAPLISTTPAQSTRSGALSTYNFTCLWEGCGTSIQCEGLSPAHHDTFKLAIREHVRQHARDKVAAVDAQHNDVRNTHPAKAAAHPVAGRMCHWMGCAKRHELKTVHALTRHLLTHTKLSMKCSDCQASYGVFSRYRGTKFYNHTCKVLKLKFIKGRC</sequence>
<accession>A0A9P7GHT6</accession>
<dbReference type="EMBL" id="JABCKI010000346">
    <property type="protein sequence ID" value="KAG5650867.1"/>
    <property type="molecule type" value="Genomic_DNA"/>
</dbReference>
<organism evidence="2 3">
    <name type="scientific">Sphagnurus paluster</name>
    <dbReference type="NCBI Taxonomy" id="117069"/>
    <lineage>
        <taxon>Eukaryota</taxon>
        <taxon>Fungi</taxon>
        <taxon>Dikarya</taxon>
        <taxon>Basidiomycota</taxon>
        <taxon>Agaricomycotina</taxon>
        <taxon>Agaricomycetes</taxon>
        <taxon>Agaricomycetidae</taxon>
        <taxon>Agaricales</taxon>
        <taxon>Tricholomatineae</taxon>
        <taxon>Lyophyllaceae</taxon>
        <taxon>Sphagnurus</taxon>
    </lineage>
</organism>
<evidence type="ECO:0000313" key="3">
    <source>
        <dbReference type="Proteomes" id="UP000717328"/>
    </source>
</evidence>
<protein>
    <recommendedName>
        <fullName evidence="4">C2H2-type domain-containing protein</fullName>
    </recommendedName>
</protein>
<dbReference type="AlphaFoldDB" id="A0A9P7GHT6"/>
<gene>
    <name evidence="2" type="ORF">H0H81_010727</name>
</gene>
<reference evidence="2" key="2">
    <citation type="submission" date="2021-10" db="EMBL/GenBank/DDBJ databases">
        <title>Phylogenomics reveals ancestral predisposition of the termite-cultivated fungus Termitomyces towards a domesticated lifestyle.</title>
        <authorList>
            <person name="Auxier B."/>
            <person name="Grum-Grzhimaylo A."/>
            <person name="Cardenas M.E."/>
            <person name="Lodge J.D."/>
            <person name="Laessoe T."/>
            <person name="Pedersen O."/>
            <person name="Smith M.E."/>
            <person name="Kuyper T.W."/>
            <person name="Franco-Molano E.A."/>
            <person name="Baroni T.J."/>
            <person name="Aanen D.K."/>
        </authorList>
    </citation>
    <scope>NUCLEOTIDE SEQUENCE</scope>
    <source>
        <strain evidence="2">D49</strain>
    </source>
</reference>
<proteinExistence type="predicted"/>
<evidence type="ECO:0000256" key="1">
    <source>
        <dbReference type="SAM" id="MobiDB-lite"/>
    </source>
</evidence>
<name>A0A9P7GHT6_9AGAR</name>
<reference evidence="2" key="1">
    <citation type="submission" date="2021-02" db="EMBL/GenBank/DDBJ databases">
        <authorList>
            <person name="Nieuwenhuis M."/>
            <person name="Van De Peppel L.J.J."/>
        </authorList>
    </citation>
    <scope>NUCLEOTIDE SEQUENCE</scope>
    <source>
        <strain evidence="2">D49</strain>
    </source>
</reference>
<dbReference type="Proteomes" id="UP000717328">
    <property type="component" value="Unassembled WGS sequence"/>
</dbReference>